<dbReference type="PRINTS" id="PR00038">
    <property type="entry name" value="HTHLUXR"/>
</dbReference>
<dbReference type="SMART" id="SM00421">
    <property type="entry name" value="HTH_LUXR"/>
    <property type="match status" value="1"/>
</dbReference>
<dbReference type="GO" id="GO:0006355">
    <property type="term" value="P:regulation of DNA-templated transcription"/>
    <property type="evidence" value="ECO:0007669"/>
    <property type="project" value="InterPro"/>
</dbReference>
<evidence type="ECO:0000259" key="4">
    <source>
        <dbReference type="PROSITE" id="PS50043"/>
    </source>
</evidence>
<feature type="domain" description="HTH luxR-type" evidence="4">
    <location>
        <begin position="825"/>
        <end position="890"/>
    </location>
</feature>
<dbReference type="Pfam" id="PF13191">
    <property type="entry name" value="AAA_16"/>
    <property type="match status" value="1"/>
</dbReference>
<gene>
    <name evidence="5" type="ORF">SAMN04489743_4005</name>
</gene>
<evidence type="ECO:0000256" key="1">
    <source>
        <dbReference type="ARBA" id="ARBA00023015"/>
    </source>
</evidence>
<dbReference type="PROSITE" id="PS51450">
    <property type="entry name" value="LRR"/>
    <property type="match status" value="1"/>
</dbReference>
<dbReference type="PROSITE" id="PS00622">
    <property type="entry name" value="HTH_LUXR_1"/>
    <property type="match status" value="1"/>
</dbReference>
<dbReference type="OrthoDB" id="3197423at2"/>
<keyword evidence="6" id="KW-1185">Reference proteome</keyword>
<dbReference type="Gene3D" id="1.10.10.10">
    <property type="entry name" value="Winged helix-like DNA-binding domain superfamily/Winged helix DNA-binding domain"/>
    <property type="match status" value="1"/>
</dbReference>
<dbReference type="Gene3D" id="3.40.50.300">
    <property type="entry name" value="P-loop containing nucleotide triphosphate hydrolases"/>
    <property type="match status" value="1"/>
</dbReference>
<keyword evidence="2" id="KW-0238">DNA-binding</keyword>
<evidence type="ECO:0000256" key="3">
    <source>
        <dbReference type="ARBA" id="ARBA00023163"/>
    </source>
</evidence>
<dbReference type="RefSeq" id="WP_091723550.1">
    <property type="nucleotide sequence ID" value="NZ_LT629779.1"/>
</dbReference>
<dbReference type="SUPFAM" id="SSF46894">
    <property type="entry name" value="C-terminal effector domain of the bipartite response regulators"/>
    <property type="match status" value="1"/>
</dbReference>
<evidence type="ECO:0000256" key="2">
    <source>
        <dbReference type="ARBA" id="ARBA00023125"/>
    </source>
</evidence>
<evidence type="ECO:0000313" key="5">
    <source>
        <dbReference type="EMBL" id="SDT62036.1"/>
    </source>
</evidence>
<keyword evidence="3" id="KW-0804">Transcription</keyword>
<sequence length="893" mass="96016">MTEVLASETLVGRSGILAAVADCLLDRNGPGILLLGDAGLGKTALVNAVIQELGQRVRPFRVFAGATLAGVPFAALAPLITSLTPGQINEPLSVMKAVTAALNPARERESVPAVLVVEDAQHLDEGSVAVLAQLTAAEVAKVIFICRPHPAPPGEIFSMWSEGLLDRFDLQPLNGQDVDQLCAQVLGAPVVPSAGAVLRRASGGNPMFLLELIGNARSAGQLVNRNGAWMLTSELRGNSLRLLDLVRNQIVHLDHLQREALDTVALAEPLPLDVLRQASDHYAVDELQEMRLITIDSDAEQHVRLVQPLVGEVLRQIVPAARSLRIRQRILQLLENRPQTMDGLLRYVSWGLEAGARIPDTEILEAAQLANRLFIPSYVERVAGAIKDPALKLAARVEVARAKWYRGDIRGTAWEISGIVERTNHPATLRQVSMLAAQLARRQGAGPNAVKQAAYEWEAALARIAESARGIEAQELELGRLGSRLLVLEGMQAEGRHVETERELRHIWQQGGDGETRLLAGTLLAESMAVTGKPLSALQVLADVKDILDAAGYWGLQHTGFFMRRYILALLHAGEFAVLEEYLRNHVSLAPNSLIYDGGALHFSAGSVDLRRGNLGAALPCLRQAVSMLRVSDLQSDLPDAVAAAAYAASLLKFRDVASSYTLEHESLARDGMESSLLGRAHAAMAKVQQVGLRPTLSRLMSLADTAAANGAVGPEIDILVLVLRAGDLSVVRRLKSLAETSEGRTAEFAFSYSQALDAKDAAGLIALSEAAAREGLELAAADYAGHALRILESRGDKSRQLEAQRLLKRRTAALGKAPVATGQGMPDLSKLTRREQEIVALVQTGSSNRDIALSLGLSLRTVEGHLYRMFAKLGISDREKLISGDHGGDHTA</sequence>
<dbReference type="Proteomes" id="UP000198751">
    <property type="component" value="Chromosome I"/>
</dbReference>
<dbReference type="AlphaFoldDB" id="A0A1H2BWA0"/>
<protein>
    <submittedName>
        <fullName evidence="5">AAA ATPase domain-containing protein</fullName>
    </submittedName>
</protein>
<evidence type="ECO:0000313" key="6">
    <source>
        <dbReference type="Proteomes" id="UP000198751"/>
    </source>
</evidence>
<dbReference type="EMBL" id="LT629779">
    <property type="protein sequence ID" value="SDT62036.1"/>
    <property type="molecule type" value="Genomic_DNA"/>
</dbReference>
<dbReference type="InterPro" id="IPR027417">
    <property type="entry name" value="P-loop_NTPase"/>
</dbReference>
<dbReference type="InterPro" id="IPR016032">
    <property type="entry name" value="Sig_transdc_resp-reg_C-effctor"/>
</dbReference>
<keyword evidence="1" id="KW-0805">Transcription regulation</keyword>
<dbReference type="InterPro" id="IPR001611">
    <property type="entry name" value="Leu-rich_rpt"/>
</dbReference>
<dbReference type="SUPFAM" id="SSF52540">
    <property type="entry name" value="P-loop containing nucleoside triphosphate hydrolases"/>
    <property type="match status" value="1"/>
</dbReference>
<dbReference type="InterPro" id="IPR036388">
    <property type="entry name" value="WH-like_DNA-bd_sf"/>
</dbReference>
<dbReference type="Pfam" id="PF00196">
    <property type="entry name" value="GerE"/>
    <property type="match status" value="1"/>
</dbReference>
<name>A0A1H2BWA0_9MICC</name>
<dbReference type="InterPro" id="IPR041664">
    <property type="entry name" value="AAA_16"/>
</dbReference>
<proteinExistence type="predicted"/>
<dbReference type="PROSITE" id="PS50043">
    <property type="entry name" value="HTH_LUXR_2"/>
    <property type="match status" value="1"/>
</dbReference>
<dbReference type="PANTHER" id="PTHR44688:SF16">
    <property type="entry name" value="DNA-BINDING TRANSCRIPTIONAL ACTIVATOR DEVR_DOSR"/>
    <property type="match status" value="1"/>
</dbReference>
<organism evidence="5 6">
    <name type="scientific">Pseudarthrobacter equi</name>
    <dbReference type="NCBI Taxonomy" id="728066"/>
    <lineage>
        <taxon>Bacteria</taxon>
        <taxon>Bacillati</taxon>
        <taxon>Actinomycetota</taxon>
        <taxon>Actinomycetes</taxon>
        <taxon>Micrococcales</taxon>
        <taxon>Micrococcaceae</taxon>
        <taxon>Pseudarthrobacter</taxon>
    </lineage>
</organism>
<dbReference type="GO" id="GO:0003677">
    <property type="term" value="F:DNA binding"/>
    <property type="evidence" value="ECO:0007669"/>
    <property type="project" value="UniProtKB-KW"/>
</dbReference>
<reference evidence="6" key="1">
    <citation type="submission" date="2016-10" db="EMBL/GenBank/DDBJ databases">
        <authorList>
            <person name="Varghese N."/>
            <person name="Submissions S."/>
        </authorList>
    </citation>
    <scope>NUCLEOTIDE SEQUENCE [LARGE SCALE GENOMIC DNA]</scope>
    <source>
        <strain evidence="6">IMMIB L-1606</strain>
    </source>
</reference>
<accession>A0A1H2BWA0</accession>
<dbReference type="CDD" id="cd06170">
    <property type="entry name" value="LuxR_C_like"/>
    <property type="match status" value="1"/>
</dbReference>
<dbReference type="InterPro" id="IPR000792">
    <property type="entry name" value="Tscrpt_reg_LuxR_C"/>
</dbReference>
<dbReference type="PANTHER" id="PTHR44688">
    <property type="entry name" value="DNA-BINDING TRANSCRIPTIONAL ACTIVATOR DEVR_DOSR"/>
    <property type="match status" value="1"/>
</dbReference>